<reference evidence="8 9" key="1">
    <citation type="submission" date="2024-07" db="EMBL/GenBank/DDBJ databases">
        <title>Section-level genome sequencing and comparative genomics of Aspergillus sections Usti and Cavernicolus.</title>
        <authorList>
            <consortium name="Lawrence Berkeley National Laboratory"/>
            <person name="Nybo J.L."/>
            <person name="Vesth T.C."/>
            <person name="Theobald S."/>
            <person name="Frisvad J.C."/>
            <person name="Larsen T.O."/>
            <person name="Kjaerboelling I."/>
            <person name="Rothschild-Mancinelli K."/>
            <person name="Lyhne E.K."/>
            <person name="Kogle M.E."/>
            <person name="Barry K."/>
            <person name="Clum A."/>
            <person name="Na H."/>
            <person name="Ledsgaard L."/>
            <person name="Lin J."/>
            <person name="Lipzen A."/>
            <person name="Kuo A."/>
            <person name="Riley R."/>
            <person name="Mondo S."/>
            <person name="LaButti K."/>
            <person name="Haridas S."/>
            <person name="Pangalinan J."/>
            <person name="Salamov A.A."/>
            <person name="Simmons B.A."/>
            <person name="Magnuson J.K."/>
            <person name="Chen J."/>
            <person name="Drula E."/>
            <person name="Henrissat B."/>
            <person name="Wiebenga A."/>
            <person name="Lubbers R.J."/>
            <person name="Gomes A.C."/>
            <person name="Makela M.R."/>
            <person name="Stajich J."/>
            <person name="Grigoriev I.V."/>
            <person name="Mortensen U.H."/>
            <person name="De vries R.P."/>
            <person name="Baker S.E."/>
            <person name="Andersen M.R."/>
        </authorList>
    </citation>
    <scope>NUCLEOTIDE SEQUENCE [LARGE SCALE GENOMIC DNA]</scope>
    <source>
        <strain evidence="8 9">CBS 600.67</strain>
    </source>
</reference>
<dbReference type="InterPro" id="IPR036134">
    <property type="entry name" value="Crypto/Photolyase_FAD-like_sf"/>
</dbReference>
<dbReference type="EMBL" id="JBFXLS010000054">
    <property type="protein sequence ID" value="KAL2823328.1"/>
    <property type="molecule type" value="Genomic_DNA"/>
</dbReference>
<dbReference type="PRINTS" id="PR00147">
    <property type="entry name" value="DNAPHOTLYASE"/>
</dbReference>
<dbReference type="SUPFAM" id="SSF52425">
    <property type="entry name" value="Cryptochrome/photolyase, N-terminal domain"/>
    <property type="match status" value="1"/>
</dbReference>
<dbReference type="InterPro" id="IPR005101">
    <property type="entry name" value="Cryptochr/Photolyase_FAD-bd"/>
</dbReference>
<evidence type="ECO:0000313" key="8">
    <source>
        <dbReference type="EMBL" id="KAL2823328.1"/>
    </source>
</evidence>
<evidence type="ECO:0000313" key="9">
    <source>
        <dbReference type="Proteomes" id="UP001610335"/>
    </source>
</evidence>
<dbReference type="Gene3D" id="1.25.40.80">
    <property type="match status" value="1"/>
</dbReference>
<organism evidence="8 9">
    <name type="scientific">Aspergillus cavernicola</name>
    <dbReference type="NCBI Taxonomy" id="176166"/>
    <lineage>
        <taxon>Eukaryota</taxon>
        <taxon>Fungi</taxon>
        <taxon>Dikarya</taxon>
        <taxon>Ascomycota</taxon>
        <taxon>Pezizomycotina</taxon>
        <taxon>Eurotiomycetes</taxon>
        <taxon>Eurotiomycetidae</taxon>
        <taxon>Eurotiales</taxon>
        <taxon>Aspergillaceae</taxon>
        <taxon>Aspergillus</taxon>
        <taxon>Aspergillus subgen. Nidulantes</taxon>
    </lineage>
</organism>
<dbReference type="Gene3D" id="3.40.50.620">
    <property type="entry name" value="HUPs"/>
    <property type="match status" value="1"/>
</dbReference>
<keyword evidence="4" id="KW-0274">FAD</keyword>
<dbReference type="InterPro" id="IPR002081">
    <property type="entry name" value="Cryptochrome/DNA_photolyase_1"/>
</dbReference>
<evidence type="ECO:0000259" key="7">
    <source>
        <dbReference type="PROSITE" id="PS51645"/>
    </source>
</evidence>
<accession>A0ABR4I6E8</accession>
<evidence type="ECO:0000256" key="1">
    <source>
        <dbReference type="ARBA" id="ARBA00001974"/>
    </source>
</evidence>
<proteinExistence type="inferred from homology"/>
<keyword evidence="9" id="KW-1185">Reference proteome</keyword>
<evidence type="ECO:0000256" key="4">
    <source>
        <dbReference type="ARBA" id="ARBA00022827"/>
    </source>
</evidence>
<dbReference type="PANTHER" id="PTHR11455">
    <property type="entry name" value="CRYPTOCHROME"/>
    <property type="match status" value="1"/>
</dbReference>
<dbReference type="Pfam" id="PF00875">
    <property type="entry name" value="DNA_photolyase"/>
    <property type="match status" value="1"/>
</dbReference>
<dbReference type="PROSITE" id="PS00394">
    <property type="entry name" value="DNA_PHOTOLYASES_1_1"/>
    <property type="match status" value="1"/>
</dbReference>
<dbReference type="InterPro" id="IPR036155">
    <property type="entry name" value="Crypto/Photolyase_N_sf"/>
</dbReference>
<dbReference type="Pfam" id="PF03441">
    <property type="entry name" value="FAD_binding_7"/>
    <property type="match status" value="1"/>
</dbReference>
<dbReference type="InterPro" id="IPR018394">
    <property type="entry name" value="DNA_photolyase_1_CS_C"/>
</dbReference>
<evidence type="ECO:0000256" key="2">
    <source>
        <dbReference type="ARBA" id="ARBA00005862"/>
    </source>
</evidence>
<feature type="compositionally biased region" description="Polar residues" evidence="6">
    <location>
        <begin position="14"/>
        <end position="26"/>
    </location>
</feature>
<dbReference type="InterPro" id="IPR014729">
    <property type="entry name" value="Rossmann-like_a/b/a_fold"/>
</dbReference>
<dbReference type="SUPFAM" id="SSF48173">
    <property type="entry name" value="Cryptochrome/photolyase FAD-binding domain"/>
    <property type="match status" value="1"/>
</dbReference>
<dbReference type="InterPro" id="IPR006050">
    <property type="entry name" value="DNA_photolyase_N"/>
</dbReference>
<feature type="region of interest" description="Disordered" evidence="6">
    <location>
        <begin position="1"/>
        <end position="26"/>
    </location>
</feature>
<gene>
    <name evidence="8" type="ORF">BDW59DRAFT_99562</name>
</gene>
<dbReference type="PANTHER" id="PTHR11455:SF18">
    <property type="entry name" value="SI:CH1073-390K14.1"/>
    <property type="match status" value="1"/>
</dbReference>
<keyword evidence="5" id="KW-0157">Chromophore</keyword>
<dbReference type="PROSITE" id="PS00691">
    <property type="entry name" value="DNA_PHOTOLYASES_1_2"/>
    <property type="match status" value="1"/>
</dbReference>
<dbReference type="Gene3D" id="1.10.579.10">
    <property type="entry name" value="DNA Cyclobutane Dipyrimidine Photolyase, subunit A, domain 3"/>
    <property type="match status" value="1"/>
</dbReference>
<feature type="domain" description="Photolyase/cryptochrome alpha/beta" evidence="7">
    <location>
        <begin position="81"/>
        <end position="218"/>
    </location>
</feature>
<protein>
    <submittedName>
        <fullName evidence="8">DNA photolyase, FAD-binding/Cryptochrome</fullName>
    </submittedName>
</protein>
<evidence type="ECO:0000256" key="5">
    <source>
        <dbReference type="ARBA" id="ARBA00022991"/>
    </source>
</evidence>
<comment type="caution">
    <text evidence="8">The sequence shown here is derived from an EMBL/GenBank/DDBJ whole genome shotgun (WGS) entry which is preliminary data.</text>
</comment>
<evidence type="ECO:0000256" key="3">
    <source>
        <dbReference type="ARBA" id="ARBA00022630"/>
    </source>
</evidence>
<comment type="cofactor">
    <cofactor evidence="1">
        <name>FAD</name>
        <dbReference type="ChEBI" id="CHEBI:57692"/>
    </cofactor>
</comment>
<dbReference type="Proteomes" id="UP001610335">
    <property type="component" value="Unassembled WGS sequence"/>
</dbReference>
<name>A0ABR4I6E8_9EURO</name>
<dbReference type="PROSITE" id="PS51645">
    <property type="entry name" value="PHR_CRY_ALPHA_BETA"/>
    <property type="match status" value="1"/>
</dbReference>
<keyword evidence="3" id="KW-0285">Flavoprotein</keyword>
<comment type="similarity">
    <text evidence="2">Belongs to the DNA photolyase class-1 family.</text>
</comment>
<evidence type="ECO:0000256" key="6">
    <source>
        <dbReference type="SAM" id="MobiDB-lite"/>
    </source>
</evidence>
<sequence>MPQKRKFEPDPEPETSNNAKYHPNAQQTEDFGIVLRDFYPPEMSNERCHAYTNGILERPIESLRKAYIETTDQRNAIKANLAVVHWFKSDLRLHDNRALHMAYQVARENKIPLIGLYILSPEDLTAHLASPARVDLTLRTLGQLKRDLGELDVPLYMETQESRKGIPKRIIELCQQWGANHLFANLEYEVDELRRETKLMRLCADNEIRFETPNDTCVVPPGSLSSQQGKQYAVYSPWFRAWLVFLGENPEYLELSEDPGSNPGDARRVFGELFECQVPGPPENKTLTEEKAARMRQMYPAGEHEGLRRLEVFLEEKGTAYDEQRNFLSGENTSVLSPYFASGALSARTAVVQARKANKNKIGGGEPGYISWISEVAWRDFYKHVLVNWPFICMNKCFKPEFTNLEWSYNTTHFSAWCVGQTGYPVVDAAMRQLNHCAWMHNRARMVVSSFLSKDLLIDWRRGERYFMEHLIDGDFASNHGGWGFGSSTGVDPQPYFRIFNPLRQSERFDPDGEYIRHWVPELRGVEGKAVHAPYERGAGEVAGKAGYPEPIVNHAEGRENALTEYKRAAQGGG</sequence>